<sequence length="85" mass="9274">MRKEESLKCIKSSFSNVFLNYVPIHKPKLTTAIATPIGPRNLFATAPNAFVIMAILQAEACEPPNAHKTSAPIATIAHFTYSFIA</sequence>
<gene>
    <name evidence="1" type="ORF">SDC9_183587</name>
</gene>
<proteinExistence type="predicted"/>
<name>A0A645HCI1_9ZZZZ</name>
<organism evidence="1">
    <name type="scientific">bioreactor metagenome</name>
    <dbReference type="NCBI Taxonomy" id="1076179"/>
    <lineage>
        <taxon>unclassified sequences</taxon>
        <taxon>metagenomes</taxon>
        <taxon>ecological metagenomes</taxon>
    </lineage>
</organism>
<evidence type="ECO:0000313" key="1">
    <source>
        <dbReference type="EMBL" id="MPN36082.1"/>
    </source>
</evidence>
<comment type="caution">
    <text evidence="1">The sequence shown here is derived from an EMBL/GenBank/DDBJ whole genome shotgun (WGS) entry which is preliminary data.</text>
</comment>
<protein>
    <submittedName>
        <fullName evidence="1">Uncharacterized protein</fullName>
    </submittedName>
</protein>
<accession>A0A645HCI1</accession>
<dbReference type="AlphaFoldDB" id="A0A645HCI1"/>
<reference evidence="1" key="1">
    <citation type="submission" date="2019-08" db="EMBL/GenBank/DDBJ databases">
        <authorList>
            <person name="Kucharzyk K."/>
            <person name="Murdoch R.W."/>
            <person name="Higgins S."/>
            <person name="Loffler F."/>
        </authorList>
    </citation>
    <scope>NUCLEOTIDE SEQUENCE</scope>
</reference>
<dbReference type="EMBL" id="VSSQ01090019">
    <property type="protein sequence ID" value="MPN36082.1"/>
    <property type="molecule type" value="Genomic_DNA"/>
</dbReference>